<evidence type="ECO:0000313" key="3">
    <source>
        <dbReference type="Proteomes" id="UP000053411"/>
    </source>
</evidence>
<dbReference type="Proteomes" id="UP000053411">
    <property type="component" value="Unassembled WGS sequence"/>
</dbReference>
<accession>A0A0D2IC87</accession>
<reference evidence="2 3" key="1">
    <citation type="submission" date="2015-01" db="EMBL/GenBank/DDBJ databases">
        <title>The Genome Sequence of Fonsecaea multimorphosa CBS 102226.</title>
        <authorList>
            <consortium name="The Broad Institute Genomics Platform"/>
            <person name="Cuomo C."/>
            <person name="de Hoog S."/>
            <person name="Gorbushina A."/>
            <person name="Stielow B."/>
            <person name="Teixiera M."/>
            <person name="Abouelleil A."/>
            <person name="Chapman S.B."/>
            <person name="Priest M."/>
            <person name="Young S.K."/>
            <person name="Wortman J."/>
            <person name="Nusbaum C."/>
            <person name="Birren B."/>
        </authorList>
    </citation>
    <scope>NUCLEOTIDE SEQUENCE [LARGE SCALE GENOMIC DNA]</scope>
    <source>
        <strain evidence="2 3">CBS 102226</strain>
    </source>
</reference>
<dbReference type="RefSeq" id="XP_016628884.1">
    <property type="nucleotide sequence ID" value="XM_016779945.1"/>
</dbReference>
<keyword evidence="3" id="KW-1185">Reference proteome</keyword>
<feature type="compositionally biased region" description="Low complexity" evidence="1">
    <location>
        <begin position="73"/>
        <end position="82"/>
    </location>
</feature>
<dbReference type="AlphaFoldDB" id="A0A0D2IC87"/>
<dbReference type="VEuPathDB" id="FungiDB:Z520_09451"/>
<feature type="region of interest" description="Disordered" evidence="1">
    <location>
        <begin position="219"/>
        <end position="291"/>
    </location>
</feature>
<dbReference type="OrthoDB" id="10446710at2759"/>
<name>A0A0D2IC87_9EURO</name>
<protein>
    <submittedName>
        <fullName evidence="2">Uncharacterized protein</fullName>
    </submittedName>
</protein>
<feature type="region of interest" description="Disordered" evidence="1">
    <location>
        <begin position="65"/>
        <end position="106"/>
    </location>
</feature>
<organism evidence="2 3">
    <name type="scientific">Fonsecaea multimorphosa CBS 102226</name>
    <dbReference type="NCBI Taxonomy" id="1442371"/>
    <lineage>
        <taxon>Eukaryota</taxon>
        <taxon>Fungi</taxon>
        <taxon>Dikarya</taxon>
        <taxon>Ascomycota</taxon>
        <taxon>Pezizomycotina</taxon>
        <taxon>Eurotiomycetes</taxon>
        <taxon>Chaetothyriomycetidae</taxon>
        <taxon>Chaetothyriales</taxon>
        <taxon>Herpotrichiellaceae</taxon>
        <taxon>Fonsecaea</taxon>
    </lineage>
</organism>
<gene>
    <name evidence="2" type="ORF">Z520_09451</name>
</gene>
<dbReference type="EMBL" id="KN848085">
    <property type="protein sequence ID" value="KIX94761.1"/>
    <property type="molecule type" value="Genomic_DNA"/>
</dbReference>
<sequence length="328" mass="36088">MPKSKRLTASIPGCSVPAEYVFSDAALFTQKWWSNVVKTDAFWTDLGRHLSQTVIKKRIVIGINTGTEGHGHSQSQSPSQSQQKRDLSTSATASSPDVSGEGPKDELAREVEELREMAAEAGDTVIGERKRLRKPNTNGRGECFSCGKLCSWYELDFDDSSSPICTACMDDSHAKTDNNTTVEVEMLNVQREVAHKSVGSSQPTRQPATHVTKVVNEAELPGGIPGGRTSVNSRSSHKRVREDSQPTRPATNVIKVTDDDVEQPGEMRRKGRMSTASKSRQKRPHEDSGQMVTIQGCEFLVYMDEVGKAQLVKLEEQSSKRVKALGER</sequence>
<dbReference type="GeneID" id="27715197"/>
<proteinExistence type="predicted"/>
<evidence type="ECO:0000313" key="2">
    <source>
        <dbReference type="EMBL" id="KIX94761.1"/>
    </source>
</evidence>
<feature type="compositionally biased region" description="Polar residues" evidence="1">
    <location>
        <begin position="88"/>
        <end position="97"/>
    </location>
</feature>
<evidence type="ECO:0000256" key="1">
    <source>
        <dbReference type="SAM" id="MobiDB-lite"/>
    </source>
</evidence>